<dbReference type="EMBL" id="AMYB01000002">
    <property type="protein sequence ID" value="OAD06879.1"/>
    <property type="molecule type" value="Genomic_DNA"/>
</dbReference>
<sequence length="148" mass="17529">MSSNEYYQRIGNVAYNRFAQHHREQNAADDNIISTLPTLKTSNFTELKQAVDMRIRHYNMTKRFYGYINTWSLELYKRKQRCLQEMMKQLVGGSKKYSVNTKSFNAKTKQPGVQFMPNKNSGEKEERNRRRNSCSIAVHSLPFNHQQR</sequence>
<evidence type="ECO:0000313" key="2">
    <source>
        <dbReference type="EMBL" id="OAD06879.1"/>
    </source>
</evidence>
<accession>A0A162RKT6</accession>
<feature type="region of interest" description="Disordered" evidence="1">
    <location>
        <begin position="104"/>
        <end position="148"/>
    </location>
</feature>
<dbReference type="Proteomes" id="UP000077051">
    <property type="component" value="Unassembled WGS sequence"/>
</dbReference>
<comment type="caution">
    <text evidence="2">The sequence shown here is derived from an EMBL/GenBank/DDBJ whole genome shotgun (WGS) entry which is preliminary data.</text>
</comment>
<protein>
    <submittedName>
        <fullName evidence="2">Uncharacterized protein</fullName>
    </submittedName>
</protein>
<keyword evidence="3" id="KW-1185">Reference proteome</keyword>
<name>A0A162RKT6_MUCCL</name>
<organism evidence="2 3">
    <name type="scientific">Mucor lusitanicus CBS 277.49</name>
    <dbReference type="NCBI Taxonomy" id="747725"/>
    <lineage>
        <taxon>Eukaryota</taxon>
        <taxon>Fungi</taxon>
        <taxon>Fungi incertae sedis</taxon>
        <taxon>Mucoromycota</taxon>
        <taxon>Mucoromycotina</taxon>
        <taxon>Mucoromycetes</taxon>
        <taxon>Mucorales</taxon>
        <taxon>Mucorineae</taxon>
        <taxon>Mucoraceae</taxon>
        <taxon>Mucor</taxon>
    </lineage>
</organism>
<gene>
    <name evidence="2" type="ORF">MUCCIDRAFT_155424</name>
</gene>
<dbReference type="VEuPathDB" id="FungiDB:MUCCIDRAFT_155424"/>
<reference evidence="2 3" key="1">
    <citation type="submission" date="2015-06" db="EMBL/GenBank/DDBJ databases">
        <title>Expansion of signal transduction pathways in fungi by whole-genome duplication.</title>
        <authorList>
            <consortium name="DOE Joint Genome Institute"/>
            <person name="Corrochano L.M."/>
            <person name="Kuo A."/>
            <person name="Marcet-Houben M."/>
            <person name="Polaino S."/>
            <person name="Salamov A."/>
            <person name="Villalobos J.M."/>
            <person name="Alvarez M.I."/>
            <person name="Avalos J."/>
            <person name="Benito E.P."/>
            <person name="Benoit I."/>
            <person name="Burger G."/>
            <person name="Camino L.P."/>
            <person name="Canovas D."/>
            <person name="Cerda-Olmedo E."/>
            <person name="Cheng J.-F."/>
            <person name="Dominguez A."/>
            <person name="Elias M."/>
            <person name="Eslava A.P."/>
            <person name="Glaser F."/>
            <person name="Grimwood J."/>
            <person name="Gutierrez G."/>
            <person name="Heitman J."/>
            <person name="Henrissat B."/>
            <person name="Iturriaga E.A."/>
            <person name="Lang B.F."/>
            <person name="Lavin J.L."/>
            <person name="Lee S."/>
            <person name="Li W."/>
            <person name="Lindquist E."/>
            <person name="Lopez-Garcia S."/>
            <person name="Luque E.M."/>
            <person name="Marcos A.T."/>
            <person name="Martin J."/>
            <person name="Mccluskey K."/>
            <person name="Medina H.R."/>
            <person name="Miralles-Duran A."/>
            <person name="Miyazaki A."/>
            <person name="Munoz-Torres E."/>
            <person name="Oguiza J.A."/>
            <person name="Ohm R."/>
            <person name="Olmedo M."/>
            <person name="Orejas M."/>
            <person name="Ortiz-Castellanos L."/>
            <person name="Pisabarro A.G."/>
            <person name="Rodriguez-Romero J."/>
            <person name="Ruiz-Herrera J."/>
            <person name="Ruiz-Vazquez R."/>
            <person name="Sanz C."/>
            <person name="Schackwitz W."/>
            <person name="Schmutz J."/>
            <person name="Shahriari M."/>
            <person name="Shelest E."/>
            <person name="Silva-Franco F."/>
            <person name="Soanes D."/>
            <person name="Syed K."/>
            <person name="Tagua V.G."/>
            <person name="Talbot N.J."/>
            <person name="Thon M."/>
            <person name="De Vries R.P."/>
            <person name="Wiebenga A."/>
            <person name="Yadav J.S."/>
            <person name="Braun E.L."/>
            <person name="Baker S."/>
            <person name="Garre V."/>
            <person name="Horwitz B."/>
            <person name="Torres-Martinez S."/>
            <person name="Idnurm A."/>
            <person name="Herrera-Estrella A."/>
            <person name="Gabaldon T."/>
            <person name="Grigoriev I.V."/>
        </authorList>
    </citation>
    <scope>NUCLEOTIDE SEQUENCE [LARGE SCALE GENOMIC DNA]</scope>
    <source>
        <strain evidence="2 3">CBS 277.49</strain>
    </source>
</reference>
<dbReference type="AlphaFoldDB" id="A0A162RKT6"/>
<evidence type="ECO:0000256" key="1">
    <source>
        <dbReference type="SAM" id="MobiDB-lite"/>
    </source>
</evidence>
<evidence type="ECO:0000313" key="3">
    <source>
        <dbReference type="Proteomes" id="UP000077051"/>
    </source>
</evidence>
<proteinExistence type="predicted"/>
<dbReference type="OrthoDB" id="2220517at2759"/>